<feature type="domain" description="Ig-like" evidence="7">
    <location>
        <begin position="266"/>
        <end position="351"/>
    </location>
</feature>
<dbReference type="InterPro" id="IPR051116">
    <property type="entry name" value="Surface_Rcpt/Adhesion_Mol"/>
</dbReference>
<dbReference type="CDD" id="cd00096">
    <property type="entry name" value="Ig"/>
    <property type="match status" value="2"/>
</dbReference>
<feature type="transmembrane region" description="Helical" evidence="5">
    <location>
        <begin position="366"/>
        <end position="386"/>
    </location>
</feature>
<dbReference type="GeneID" id="100891569"/>
<sequence>MATLCSHIFITLLALIMLLGKVHATDQVPDNQVWTPATATFLYGQPKAYISCKFIGTPYGVYWMKGRTPATAETLLSHKGGEVSGPRFDDGSLNITDDYSLVFNNVQAGDEGNYICRVSNHNGFLIVNNTDVRVLDPAQVSIFTEPSITGWAEYSVNLQCAFKDTPQRVLWNRVQGPSVETVLRYTSDGYEVLGDRRYSWSDNYGLIIRDLRVLDEGNFTCMVSKTGGTEIQNTTVLTVHARAEKPFIQIPQCKSQPERATNGRTPKSCHYSVTEDKDSFELQCSVIRAKPQVNILWQEGSQNLTVSPIVTQRSDGAFDVTATISRRTNQSEFRCIASGLAVNGTAERTVIVKIVKPVQESLPGGYIFLILLLIVATSAFLVFVVFRVWKYHKLQTQPDCPIDNQASVESQENANVRTRRGFKLIMTKDCVSWVFGCKKQKDGTHDNGEKQPLNEVETELGKLREKLTSYRPGKTTGMSGVDITDSSIHIGLFGVMGAGKSSFINSLNFAFTNEYKDVAIEAGNTAGGSQTKFREPIQLTDHIHIVDNRGLKDFSPEQIERDLMPQILGKRGLKPKDKVKEGTGKQIHCPVFVCNLSQPVGPASTLKFIGEFSDKVNDHFGRNAMVVVTHKGELNDSAETYGSVEDVVRLIKDQGGVPRNSIWTFENYTEDCHAHDAMKSIEYLKFLSTCLEIGERNIRFQLEKEAEQPIKRKSLFKTSR</sequence>
<keyword evidence="5" id="KW-0472">Membrane</keyword>
<dbReference type="KEGG" id="spu:100891569"/>
<evidence type="ECO:0000313" key="8">
    <source>
        <dbReference type="EnsemblMetazoa" id="XP_030833451"/>
    </source>
</evidence>
<evidence type="ECO:0000256" key="3">
    <source>
        <dbReference type="ARBA" id="ARBA00022989"/>
    </source>
</evidence>
<dbReference type="InterPro" id="IPR013106">
    <property type="entry name" value="Ig_V-set"/>
</dbReference>
<dbReference type="PROSITE" id="PS50835">
    <property type="entry name" value="IG_LIKE"/>
    <property type="match status" value="3"/>
</dbReference>
<dbReference type="Pfam" id="PF07686">
    <property type="entry name" value="V-set"/>
    <property type="match status" value="1"/>
</dbReference>
<dbReference type="Proteomes" id="UP000007110">
    <property type="component" value="Unassembled WGS sequence"/>
</dbReference>
<dbReference type="InterPro" id="IPR013783">
    <property type="entry name" value="Ig-like_fold"/>
</dbReference>
<keyword evidence="4" id="KW-0325">Glycoprotein</keyword>
<dbReference type="OMA" id="VITHENK"/>
<evidence type="ECO:0000313" key="9">
    <source>
        <dbReference type="Proteomes" id="UP000007110"/>
    </source>
</evidence>
<reference evidence="9" key="1">
    <citation type="submission" date="2015-02" db="EMBL/GenBank/DDBJ databases">
        <title>Genome sequencing for Strongylocentrotus purpuratus.</title>
        <authorList>
            <person name="Murali S."/>
            <person name="Liu Y."/>
            <person name="Vee V."/>
            <person name="English A."/>
            <person name="Wang M."/>
            <person name="Skinner E."/>
            <person name="Han Y."/>
            <person name="Muzny D.M."/>
            <person name="Worley K.C."/>
            <person name="Gibbs R.A."/>
        </authorList>
    </citation>
    <scope>NUCLEOTIDE SEQUENCE</scope>
</reference>
<dbReference type="AlphaFoldDB" id="A0A7M7N9Y3"/>
<keyword evidence="3 5" id="KW-1133">Transmembrane helix</keyword>
<dbReference type="EnsemblMetazoa" id="XM_030977591">
    <property type="protein sequence ID" value="XP_030833451"/>
    <property type="gene ID" value="LOC100891569"/>
</dbReference>
<organism evidence="8 9">
    <name type="scientific">Strongylocentrotus purpuratus</name>
    <name type="common">Purple sea urchin</name>
    <dbReference type="NCBI Taxonomy" id="7668"/>
    <lineage>
        <taxon>Eukaryota</taxon>
        <taxon>Metazoa</taxon>
        <taxon>Echinodermata</taxon>
        <taxon>Eleutherozoa</taxon>
        <taxon>Echinozoa</taxon>
        <taxon>Echinoidea</taxon>
        <taxon>Euechinoidea</taxon>
        <taxon>Echinacea</taxon>
        <taxon>Camarodonta</taxon>
        <taxon>Echinidea</taxon>
        <taxon>Strongylocentrotidae</taxon>
        <taxon>Strongylocentrotus</taxon>
    </lineage>
</organism>
<accession>A0A7M7N9Y3</accession>
<dbReference type="InterPro" id="IPR007110">
    <property type="entry name" value="Ig-like_dom"/>
</dbReference>
<dbReference type="InParanoid" id="A0A7M7N9Y3"/>
<evidence type="ECO:0000256" key="4">
    <source>
        <dbReference type="ARBA" id="ARBA00023180"/>
    </source>
</evidence>
<dbReference type="CDD" id="cd00882">
    <property type="entry name" value="Ras_like_GTPase"/>
    <property type="match status" value="1"/>
</dbReference>
<dbReference type="RefSeq" id="XP_030833451.1">
    <property type="nucleotide sequence ID" value="XM_030977591.1"/>
</dbReference>
<evidence type="ECO:0000256" key="6">
    <source>
        <dbReference type="SAM" id="SignalP"/>
    </source>
</evidence>
<dbReference type="OrthoDB" id="8897154at2759"/>
<dbReference type="InterPro" id="IPR027417">
    <property type="entry name" value="P-loop_NTPase"/>
</dbReference>
<evidence type="ECO:0000256" key="5">
    <source>
        <dbReference type="SAM" id="Phobius"/>
    </source>
</evidence>
<comment type="subcellular location">
    <subcellularLocation>
        <location evidence="1">Membrane</location>
        <topology evidence="1">Single-pass type I membrane protein</topology>
    </subcellularLocation>
</comment>
<dbReference type="Gene3D" id="3.40.50.300">
    <property type="entry name" value="P-loop containing nucleotide triphosphate hydrolases"/>
    <property type="match status" value="1"/>
</dbReference>
<dbReference type="PANTHER" id="PTHR11973">
    <property type="entry name" value="CELL SURFACE GLYCOPROTEIN MUC18-RELATED"/>
    <property type="match status" value="1"/>
</dbReference>
<reference evidence="8" key="2">
    <citation type="submission" date="2021-01" db="UniProtKB">
        <authorList>
            <consortium name="EnsemblMetazoa"/>
        </authorList>
    </citation>
    <scope>IDENTIFICATION</scope>
</reference>
<evidence type="ECO:0000256" key="1">
    <source>
        <dbReference type="ARBA" id="ARBA00004479"/>
    </source>
</evidence>
<feature type="signal peptide" evidence="6">
    <location>
        <begin position="1"/>
        <end position="24"/>
    </location>
</feature>
<keyword evidence="9" id="KW-1185">Reference proteome</keyword>
<dbReference type="SUPFAM" id="SSF48726">
    <property type="entry name" value="Immunoglobulin"/>
    <property type="match status" value="3"/>
</dbReference>
<proteinExistence type="predicted"/>
<protein>
    <recommendedName>
        <fullName evidence="7">Ig-like domain-containing protein</fullName>
    </recommendedName>
</protein>
<evidence type="ECO:0000259" key="7">
    <source>
        <dbReference type="PROSITE" id="PS50835"/>
    </source>
</evidence>
<dbReference type="Gene3D" id="2.60.40.10">
    <property type="entry name" value="Immunoglobulins"/>
    <property type="match status" value="3"/>
</dbReference>
<keyword evidence="6" id="KW-0732">Signal</keyword>
<dbReference type="PANTHER" id="PTHR11973:SF24">
    <property type="entry name" value="FIBRONECTIN TYPE-III DOMAIN-CONTAINING PROTEIN"/>
    <property type="match status" value="1"/>
</dbReference>
<feature type="chain" id="PRO_5029809410" description="Ig-like domain-containing protein" evidence="6">
    <location>
        <begin position="25"/>
        <end position="720"/>
    </location>
</feature>
<name>A0A7M7N9Y3_STRPU</name>
<feature type="domain" description="Ig-like" evidence="7">
    <location>
        <begin position="137"/>
        <end position="238"/>
    </location>
</feature>
<keyword evidence="2 5" id="KW-0812">Transmembrane</keyword>
<feature type="domain" description="Ig-like" evidence="7">
    <location>
        <begin position="29"/>
        <end position="133"/>
    </location>
</feature>
<dbReference type="InterPro" id="IPR036179">
    <property type="entry name" value="Ig-like_dom_sf"/>
</dbReference>
<dbReference type="SMART" id="SM00409">
    <property type="entry name" value="IG"/>
    <property type="match status" value="2"/>
</dbReference>
<dbReference type="InterPro" id="IPR003599">
    <property type="entry name" value="Ig_sub"/>
</dbReference>
<evidence type="ECO:0000256" key="2">
    <source>
        <dbReference type="ARBA" id="ARBA00022692"/>
    </source>
</evidence>
<dbReference type="SMART" id="SM00406">
    <property type="entry name" value="IGv"/>
    <property type="match status" value="2"/>
</dbReference>
<dbReference type="SUPFAM" id="SSF52540">
    <property type="entry name" value="P-loop containing nucleoside triphosphate hydrolases"/>
    <property type="match status" value="1"/>
</dbReference>
<dbReference type="GO" id="GO:0005886">
    <property type="term" value="C:plasma membrane"/>
    <property type="evidence" value="ECO:0000318"/>
    <property type="project" value="GO_Central"/>
</dbReference>